<feature type="region of interest" description="Disordered" evidence="3">
    <location>
        <begin position="580"/>
        <end position="626"/>
    </location>
</feature>
<dbReference type="SMART" id="SM00343">
    <property type="entry name" value="ZnF_C2HC"/>
    <property type="match status" value="1"/>
</dbReference>
<dbReference type="GO" id="GO:0008270">
    <property type="term" value="F:zinc ion binding"/>
    <property type="evidence" value="ECO:0007669"/>
    <property type="project" value="UniProtKB-KW"/>
</dbReference>
<protein>
    <recommendedName>
        <fullName evidence="4">CCHC-type domain-containing protein</fullName>
    </recommendedName>
</protein>
<feature type="compositionally biased region" description="Basic residues" evidence="3">
    <location>
        <begin position="487"/>
        <end position="501"/>
    </location>
</feature>
<proteinExistence type="predicted"/>
<dbReference type="InterPro" id="IPR001878">
    <property type="entry name" value="Znf_CCHC"/>
</dbReference>
<dbReference type="InterPro" id="IPR021109">
    <property type="entry name" value="Peptidase_aspartic_dom_sf"/>
</dbReference>
<dbReference type="GO" id="GO:0019899">
    <property type="term" value="F:enzyme binding"/>
    <property type="evidence" value="ECO:0007669"/>
    <property type="project" value="UniProtKB-ARBA"/>
</dbReference>
<feature type="region of interest" description="Disordered" evidence="3">
    <location>
        <begin position="478"/>
        <end position="501"/>
    </location>
</feature>
<dbReference type="PROSITE" id="PS50158">
    <property type="entry name" value="ZF_CCHC"/>
    <property type="match status" value="1"/>
</dbReference>
<reference evidence="5" key="1">
    <citation type="submission" date="2007-07" db="EMBL/GenBank/DDBJ databases">
        <title>PCAP assembly of the Caenorhabditis remanei genome.</title>
        <authorList>
            <consortium name="The Caenorhabditis remanei Sequencing Consortium"/>
            <person name="Wilson R.K."/>
        </authorList>
    </citation>
    <scope>NUCLEOTIDE SEQUENCE [LARGE SCALE GENOMIC DNA]</scope>
    <source>
        <strain evidence="5">PB4641</strain>
    </source>
</reference>
<dbReference type="CDD" id="cd00303">
    <property type="entry name" value="retropepsin_like"/>
    <property type="match status" value="1"/>
</dbReference>
<dbReference type="STRING" id="31234.E3N4W4"/>
<gene>
    <name evidence="5" type="ORF">CRE_09731</name>
</gene>
<dbReference type="SUPFAM" id="SSF50630">
    <property type="entry name" value="Acid proteases"/>
    <property type="match status" value="1"/>
</dbReference>
<evidence type="ECO:0000256" key="2">
    <source>
        <dbReference type="SAM" id="Coils"/>
    </source>
</evidence>
<evidence type="ECO:0000259" key="4">
    <source>
        <dbReference type="PROSITE" id="PS50158"/>
    </source>
</evidence>
<keyword evidence="6" id="KW-1185">Reference proteome</keyword>
<dbReference type="SUPFAM" id="SSF57756">
    <property type="entry name" value="Retrovirus zinc finger-like domains"/>
    <property type="match status" value="1"/>
</dbReference>
<dbReference type="GO" id="GO:0003676">
    <property type="term" value="F:nucleic acid binding"/>
    <property type="evidence" value="ECO:0007669"/>
    <property type="project" value="InterPro"/>
</dbReference>
<dbReference type="HOGENOM" id="CLU_018643_0_0_1"/>
<dbReference type="Proteomes" id="UP000008281">
    <property type="component" value="Unassembled WGS sequence"/>
</dbReference>
<dbReference type="OrthoDB" id="5819653at2759"/>
<evidence type="ECO:0000256" key="3">
    <source>
        <dbReference type="SAM" id="MobiDB-lite"/>
    </source>
</evidence>
<dbReference type="EMBL" id="DS268529">
    <property type="protein sequence ID" value="EFO86956.1"/>
    <property type="molecule type" value="Genomic_DNA"/>
</dbReference>
<feature type="compositionally biased region" description="Basic and acidic residues" evidence="3">
    <location>
        <begin position="615"/>
        <end position="626"/>
    </location>
</feature>
<keyword evidence="1" id="KW-0479">Metal-binding</keyword>
<keyword evidence="1" id="KW-0862">Zinc</keyword>
<dbReference type="GO" id="GO:0005737">
    <property type="term" value="C:cytoplasm"/>
    <property type="evidence" value="ECO:0007669"/>
    <property type="project" value="UniProtKB-ARBA"/>
</dbReference>
<evidence type="ECO:0000313" key="5">
    <source>
        <dbReference type="EMBL" id="EFO86956.1"/>
    </source>
</evidence>
<evidence type="ECO:0000256" key="1">
    <source>
        <dbReference type="PROSITE-ProRule" id="PRU00047"/>
    </source>
</evidence>
<keyword evidence="1" id="KW-0863">Zinc-finger</keyword>
<feature type="compositionally biased region" description="Basic and acidic residues" evidence="3">
    <location>
        <begin position="592"/>
        <end position="601"/>
    </location>
</feature>
<evidence type="ECO:0000313" key="6">
    <source>
        <dbReference type="Proteomes" id="UP000008281"/>
    </source>
</evidence>
<feature type="coiled-coil region" evidence="2">
    <location>
        <begin position="237"/>
        <end position="264"/>
    </location>
</feature>
<dbReference type="InterPro" id="IPR036875">
    <property type="entry name" value="Znf_CCHC_sf"/>
</dbReference>
<organism evidence="6">
    <name type="scientific">Caenorhabditis remanei</name>
    <name type="common">Caenorhabditis vulgaris</name>
    <dbReference type="NCBI Taxonomy" id="31234"/>
    <lineage>
        <taxon>Eukaryota</taxon>
        <taxon>Metazoa</taxon>
        <taxon>Ecdysozoa</taxon>
        <taxon>Nematoda</taxon>
        <taxon>Chromadorea</taxon>
        <taxon>Rhabditida</taxon>
        <taxon>Rhabditina</taxon>
        <taxon>Rhabditomorpha</taxon>
        <taxon>Rhabditoidea</taxon>
        <taxon>Rhabditidae</taxon>
        <taxon>Peloderinae</taxon>
        <taxon>Caenorhabditis</taxon>
    </lineage>
</organism>
<name>E3N4W4_CAERE</name>
<dbReference type="Gene3D" id="4.10.60.10">
    <property type="entry name" value="Zinc finger, CCHC-type"/>
    <property type="match status" value="1"/>
</dbReference>
<sequence>MVARPTRFIGVEVYSLVHRNFILPAPAIRLVPDNRRTPMIIRHQVSIGGCTTSVRRRSFAEVVIGASRPQFRAFSGDAKRTGHPMQFNATTSVSSEEMPIREEASAVIVPICEESIALVSSIREGSSVLVSTIREESDVLVREGSDNWHSPICEESCEMDPWHRDESRGLDTPYSINTEVRSSVSSGIGKQVSPVVTVTICEGSDNDAVANDNVKGCNQNILTELCSILKQPLVLRHFQLEQALKAKNEQVEALQQRLERLTDQEHEGNFRSECYTLQCRKGNAQVAEPGCDAEYKDFGAPASIISASIPIEANDYACLALVDTGATITLTSGVMCSRLGLPEPEPPIKKTVIGFGNASVKIAGSRVITFTIGSYRINHRVHITAEPLGDYDFLLGIDLLSRLPNIGFDLREAKMSIGKDVLPLGERAKCQECQRRSLENKTLKVQKSSWSEEAHEGTYTDFVIVDSWAEEMESSQVQEAVESKPSKLTKRPKLQSTPRRKGTCHYCKEEGHFARECHKKAKLVASKKDQRPNHPAILDRGEDISSSHTQLAQEIETLRKQVEELFTLNRKLISERFTSCEHTSAAPQQSTEVEKTEVEVEKTEEEQNVTSSSHCDQEQKDRQSSM</sequence>
<feature type="domain" description="CCHC-type" evidence="4">
    <location>
        <begin position="504"/>
        <end position="517"/>
    </location>
</feature>
<dbReference type="InParanoid" id="E3N4W4"/>
<dbReference type="Pfam" id="PF13975">
    <property type="entry name" value="gag-asp_proteas"/>
    <property type="match status" value="1"/>
</dbReference>
<keyword evidence="2" id="KW-0175">Coiled coil</keyword>
<dbReference type="AlphaFoldDB" id="E3N4W4"/>
<feature type="compositionally biased region" description="Polar residues" evidence="3">
    <location>
        <begin position="580"/>
        <end position="590"/>
    </location>
</feature>
<dbReference type="Pfam" id="PF00098">
    <property type="entry name" value="zf-CCHC"/>
    <property type="match status" value="1"/>
</dbReference>
<dbReference type="Gene3D" id="2.40.70.10">
    <property type="entry name" value="Acid Proteases"/>
    <property type="match status" value="1"/>
</dbReference>
<accession>E3N4W4</accession>